<feature type="chain" id="PRO_5035861269" description="Nicastrin" evidence="11">
    <location>
        <begin position="18"/>
        <end position="987"/>
    </location>
</feature>
<evidence type="ECO:0000256" key="2">
    <source>
        <dbReference type="ARBA" id="ARBA00007717"/>
    </source>
</evidence>
<dbReference type="InterPro" id="IPR041084">
    <property type="entry name" value="Ncstrn_small"/>
</dbReference>
<dbReference type="EMBL" id="CAJGYM010000001">
    <property type="protein sequence ID" value="CAD6184861.1"/>
    <property type="molecule type" value="Genomic_DNA"/>
</dbReference>
<dbReference type="AlphaFoldDB" id="A0A8S1GPK1"/>
<evidence type="ECO:0000256" key="10">
    <source>
        <dbReference type="SAM" id="Phobius"/>
    </source>
</evidence>
<evidence type="ECO:0000256" key="7">
    <source>
        <dbReference type="ARBA" id="ARBA00022989"/>
    </source>
</evidence>
<dbReference type="PANTHER" id="PTHR21092">
    <property type="entry name" value="NICASTRIN"/>
    <property type="match status" value="1"/>
</dbReference>
<dbReference type="Pfam" id="PF05450">
    <property type="entry name" value="Nicastrin"/>
    <property type="match status" value="1"/>
</dbReference>
<evidence type="ECO:0000256" key="9">
    <source>
        <dbReference type="ARBA" id="ARBA00023180"/>
    </source>
</evidence>
<evidence type="ECO:0000313" key="15">
    <source>
        <dbReference type="Proteomes" id="UP000835052"/>
    </source>
</evidence>
<keyword evidence="7 10" id="KW-1133">Transmembrane helix</keyword>
<feature type="domain" description="Tc1-like transposase DDE" evidence="12">
    <location>
        <begin position="700"/>
        <end position="842"/>
    </location>
</feature>
<dbReference type="GO" id="GO:0005886">
    <property type="term" value="C:plasma membrane"/>
    <property type="evidence" value="ECO:0007669"/>
    <property type="project" value="TreeGrafter"/>
</dbReference>
<evidence type="ECO:0000256" key="4">
    <source>
        <dbReference type="ARBA" id="ARBA00022692"/>
    </source>
</evidence>
<dbReference type="GO" id="GO:0007219">
    <property type="term" value="P:Notch signaling pathway"/>
    <property type="evidence" value="ECO:0007669"/>
    <property type="project" value="UniProtKB-KW"/>
</dbReference>
<dbReference type="Proteomes" id="UP000835052">
    <property type="component" value="Unassembled WGS sequence"/>
</dbReference>
<comment type="caution">
    <text evidence="14">The sequence shown here is derived from an EMBL/GenBank/DDBJ whole genome shotgun (WGS) entry which is preliminary data.</text>
</comment>
<evidence type="ECO:0000313" key="14">
    <source>
        <dbReference type="EMBL" id="CAD6184861.1"/>
    </source>
</evidence>
<evidence type="ECO:0000256" key="5">
    <source>
        <dbReference type="ARBA" id="ARBA00022729"/>
    </source>
</evidence>
<comment type="similarity">
    <text evidence="2">Belongs to the nicastrin family.</text>
</comment>
<evidence type="ECO:0000256" key="11">
    <source>
        <dbReference type="SAM" id="SignalP"/>
    </source>
</evidence>
<feature type="transmembrane region" description="Helical" evidence="10">
    <location>
        <begin position="947"/>
        <end position="964"/>
    </location>
</feature>
<sequence>MWPFLLSFLVFVSHTYGISTKDDVNIALSVIEGTAGYRILNGTNQFGAHGDGGSGDGVIVMVNTSEELVGGLSECWRSRFPDYNGKYWVFLPMDLLDGSVAEFLQNSSCIAGIVLTDPSRPHHVYDQSPFSHDSSCPNDVSSWYREERGSCRNKINRGAEIPQGLRNVEWKVLMVYMKDPKQLDLVKKCYGLFNVPEDGSTSRSFPLCGMSFGLFNSAAGNSQICFRRGLENARIYAFNIDATAIPLMCNPLAGQNVFSWPVPAITGSKTEQSSKYMIIATRLDSFGLIPDVSAGELSVLTSLIAVLATAQAIGSSLENFEAAVNRSSRFVMFAVFNGESFDYIGSSATVERMRMGVFPLPQMNVTHIQPMNLSQIEVIIEPQQIGSTSGTDLFTHVDSDRYAKSKEPLDRILNAMRNGAFSAGSTVRPVKEGSKVPPASWHSFARGNGNIQSIVLSPFDDSYSYNRYNSMLDQNTWTLGERTKAISDISAAATAMLYAAADFTRTNVSNLKVDDKFVATLFDCMVMSEDWFSCNFLNTLNSQRVNKSFESYSYYSKSTFISVSNGNPLRFFVYWILVYALGTNRHTTNVKNKKSCMDLSEHQAVRRVAQDELLTVMQGIRKNTAQQYILDGTGCYRFKLNEMSVEKHQTLRSPPTKSDPKFLKTSRRTPSYEQFIGPQRHKNERLQFARSNMATDWNKIIFSDEKKFNLDGPDGYAHYWRDLRKDPMYFSKRNFGGGSLMVWAAFCGNGTVALSFIGTRTNSQDYQQLLAQHLLPYLRRRRRANMIYQQDNASVHASNSTLAWFAAKNVVLLDWPACSPDLNPVENLWSVLVRRVYANAKQYTTVNDLKRAIRAEWDGLDKSLLQPLVGSMPNRIFEVYSYDWQPDPWTGKYSCYRSSIQLVQLQSPAFSIEGYDFSNTTYSTWTESQYSIDTLNLFLIQDSSFDWIMLLIGIFIALFSFFIVGRCHESTFVIDEGEVQAEEGEPL</sequence>
<name>A0A8S1GPK1_9PELO</name>
<organism evidence="14 15">
    <name type="scientific">Caenorhabditis auriculariae</name>
    <dbReference type="NCBI Taxonomy" id="2777116"/>
    <lineage>
        <taxon>Eukaryota</taxon>
        <taxon>Metazoa</taxon>
        <taxon>Ecdysozoa</taxon>
        <taxon>Nematoda</taxon>
        <taxon>Chromadorea</taxon>
        <taxon>Rhabditida</taxon>
        <taxon>Rhabditina</taxon>
        <taxon>Rhabditomorpha</taxon>
        <taxon>Rhabditoidea</taxon>
        <taxon>Rhabditidae</taxon>
        <taxon>Peloderinae</taxon>
        <taxon>Caenorhabditis</taxon>
    </lineage>
</organism>
<feature type="signal peptide" evidence="11">
    <location>
        <begin position="1"/>
        <end position="17"/>
    </location>
</feature>
<dbReference type="GO" id="GO:0003676">
    <property type="term" value="F:nucleic acid binding"/>
    <property type="evidence" value="ECO:0007669"/>
    <property type="project" value="InterPro"/>
</dbReference>
<keyword evidence="8 10" id="KW-0472">Membrane</keyword>
<dbReference type="PANTHER" id="PTHR21092:SF0">
    <property type="entry name" value="NICASTRIN"/>
    <property type="match status" value="1"/>
</dbReference>
<evidence type="ECO:0000256" key="3">
    <source>
        <dbReference type="ARBA" id="ARBA00015303"/>
    </source>
</evidence>
<protein>
    <recommendedName>
        <fullName evidence="3">Nicastrin</fullName>
    </recommendedName>
</protein>
<keyword evidence="9" id="KW-0325">Glycoprotein</keyword>
<dbReference type="InterPro" id="IPR038717">
    <property type="entry name" value="Tc1-like_DDE_dom"/>
</dbReference>
<reference evidence="14" key="1">
    <citation type="submission" date="2020-10" db="EMBL/GenBank/DDBJ databases">
        <authorList>
            <person name="Kikuchi T."/>
        </authorList>
    </citation>
    <scope>NUCLEOTIDE SEQUENCE</scope>
    <source>
        <strain evidence="14">NKZ352</strain>
    </source>
</reference>
<accession>A0A8S1GPK1</accession>
<keyword evidence="6" id="KW-0914">Notch signaling pathway</keyword>
<evidence type="ECO:0000259" key="12">
    <source>
        <dbReference type="Pfam" id="PF13358"/>
    </source>
</evidence>
<dbReference type="Pfam" id="PF18266">
    <property type="entry name" value="Ncstrn_small"/>
    <property type="match status" value="1"/>
</dbReference>
<evidence type="ECO:0000256" key="6">
    <source>
        <dbReference type="ARBA" id="ARBA00022976"/>
    </source>
</evidence>
<proteinExistence type="inferred from homology"/>
<dbReference type="GO" id="GO:0007220">
    <property type="term" value="P:Notch receptor processing"/>
    <property type="evidence" value="ECO:0007669"/>
    <property type="project" value="TreeGrafter"/>
</dbReference>
<feature type="domain" description="Nicastrin small lobe" evidence="13">
    <location>
        <begin position="37"/>
        <end position="218"/>
    </location>
</feature>
<dbReference type="InterPro" id="IPR036397">
    <property type="entry name" value="RNaseH_sf"/>
</dbReference>
<keyword evidence="5 11" id="KW-0732">Signal</keyword>
<dbReference type="InterPro" id="IPR008710">
    <property type="entry name" value="Nicastrin"/>
</dbReference>
<dbReference type="Gene3D" id="3.40.630.10">
    <property type="entry name" value="Zn peptidases"/>
    <property type="match status" value="1"/>
</dbReference>
<dbReference type="OrthoDB" id="755951at2759"/>
<dbReference type="Gene3D" id="3.30.420.10">
    <property type="entry name" value="Ribonuclease H-like superfamily/Ribonuclease H"/>
    <property type="match status" value="1"/>
</dbReference>
<evidence type="ECO:0000256" key="1">
    <source>
        <dbReference type="ARBA" id="ARBA00004479"/>
    </source>
</evidence>
<dbReference type="GO" id="GO:0016485">
    <property type="term" value="P:protein processing"/>
    <property type="evidence" value="ECO:0007669"/>
    <property type="project" value="InterPro"/>
</dbReference>
<comment type="subcellular location">
    <subcellularLocation>
        <location evidence="1">Membrane</location>
        <topology evidence="1">Single-pass type I membrane protein</topology>
    </subcellularLocation>
</comment>
<keyword evidence="4 10" id="KW-0812">Transmembrane</keyword>
<evidence type="ECO:0000259" key="13">
    <source>
        <dbReference type="Pfam" id="PF18266"/>
    </source>
</evidence>
<dbReference type="Pfam" id="PF13358">
    <property type="entry name" value="DDE_3"/>
    <property type="match status" value="1"/>
</dbReference>
<evidence type="ECO:0000256" key="8">
    <source>
        <dbReference type="ARBA" id="ARBA00023136"/>
    </source>
</evidence>
<gene>
    <name evidence="14" type="ORF">CAUJ_LOCUS780</name>
</gene>
<keyword evidence="15" id="KW-1185">Reference proteome</keyword>